<reference evidence="2 3" key="1">
    <citation type="submission" date="2022-04" db="EMBL/GenBank/DDBJ databases">
        <authorList>
            <person name="Ra J.-S."/>
            <person name="Kim S.-B."/>
        </authorList>
    </citation>
    <scope>NUCLEOTIDE SEQUENCE [LARGE SCALE GENOMIC DNA]</scope>
    <source>
        <strain evidence="2 3">MMS21-Er5</strain>
    </source>
</reference>
<accession>A0ABY4LW08</accession>
<feature type="region of interest" description="Disordered" evidence="1">
    <location>
        <begin position="22"/>
        <end position="46"/>
    </location>
</feature>
<dbReference type="Proteomes" id="UP000829998">
    <property type="component" value="Chromosome"/>
</dbReference>
<dbReference type="EMBL" id="CP096829">
    <property type="protein sequence ID" value="UPZ17027.1"/>
    <property type="molecule type" value="Genomic_DNA"/>
</dbReference>
<dbReference type="RefSeq" id="WP_248729065.1">
    <property type="nucleotide sequence ID" value="NZ_CP096829.1"/>
</dbReference>
<keyword evidence="3" id="KW-1185">Reference proteome</keyword>
<feature type="compositionally biased region" description="Basic and acidic residues" evidence="1">
    <location>
        <begin position="22"/>
        <end position="39"/>
    </location>
</feature>
<proteinExistence type="predicted"/>
<protein>
    <submittedName>
        <fullName evidence="2">RSAM-modified peptide</fullName>
    </submittedName>
</protein>
<gene>
    <name evidence="2" type="ORF">M0M44_06685</name>
</gene>
<evidence type="ECO:0000313" key="2">
    <source>
        <dbReference type="EMBL" id="UPZ17027.1"/>
    </source>
</evidence>
<evidence type="ECO:0000313" key="3">
    <source>
        <dbReference type="Proteomes" id="UP000829998"/>
    </source>
</evidence>
<name>A0ABY4LW08_9FLAO</name>
<organism evidence="2 3">
    <name type="scientific">Flavobacterium humidisoli</name>
    <dbReference type="NCBI Taxonomy" id="2937442"/>
    <lineage>
        <taxon>Bacteria</taxon>
        <taxon>Pseudomonadati</taxon>
        <taxon>Bacteroidota</taxon>
        <taxon>Flavobacteriia</taxon>
        <taxon>Flavobacteriales</taxon>
        <taxon>Flavobacteriaceae</taxon>
        <taxon>Flavobacterium</taxon>
    </lineage>
</organism>
<evidence type="ECO:0000256" key="1">
    <source>
        <dbReference type="SAM" id="MobiDB-lite"/>
    </source>
</evidence>
<sequence>MKNSKLTFKDFQIDTISREEQKIIRGGYKEPNDTNEPKKTGGKGNA</sequence>